<keyword evidence="2" id="KW-1185">Reference proteome</keyword>
<name>A0A8I3AGE3_9AGAM</name>
<proteinExistence type="predicted"/>
<reference evidence="1" key="1">
    <citation type="submission" date="2021-03" db="EMBL/GenBank/DDBJ databases">
        <title>Evolutionary innovations through gain and loss of genes in the ectomycorrhizal Boletales.</title>
        <authorList>
            <person name="Wu G."/>
            <person name="Miyauchi S."/>
            <person name="Morin E."/>
            <person name="Yang Z.-L."/>
            <person name="Xu J."/>
            <person name="Martin F.M."/>
        </authorList>
    </citation>
    <scope>NUCLEOTIDE SEQUENCE</scope>
    <source>
        <strain evidence="1">BR01</strain>
    </source>
</reference>
<dbReference type="OrthoDB" id="3232986at2759"/>
<dbReference type="Proteomes" id="UP000683000">
    <property type="component" value="Unassembled WGS sequence"/>
</dbReference>
<gene>
    <name evidence="1" type="ORF">JVT61DRAFT_44</name>
</gene>
<dbReference type="EMBL" id="JAGFBS010000001">
    <property type="protein sequence ID" value="KAG6381471.1"/>
    <property type="molecule type" value="Genomic_DNA"/>
</dbReference>
<evidence type="ECO:0000313" key="1">
    <source>
        <dbReference type="EMBL" id="KAG6381471.1"/>
    </source>
</evidence>
<sequence length="71" mass="8310">MHTLKHATRRDGSRIGEVISLTQICLPTHIIPCFGKAANPHLHSHNSYELLTDFWLNKYWNKQFFYSLLPT</sequence>
<accession>A0A8I3AGE3</accession>
<evidence type="ECO:0000313" key="2">
    <source>
        <dbReference type="Proteomes" id="UP000683000"/>
    </source>
</evidence>
<dbReference type="AlphaFoldDB" id="A0A8I3AGE3"/>
<protein>
    <submittedName>
        <fullName evidence="1">Uncharacterized protein</fullName>
    </submittedName>
</protein>
<comment type="caution">
    <text evidence="1">The sequence shown here is derived from an EMBL/GenBank/DDBJ whole genome shotgun (WGS) entry which is preliminary data.</text>
</comment>
<organism evidence="1 2">
    <name type="scientific">Boletus reticuloceps</name>
    <dbReference type="NCBI Taxonomy" id="495285"/>
    <lineage>
        <taxon>Eukaryota</taxon>
        <taxon>Fungi</taxon>
        <taxon>Dikarya</taxon>
        <taxon>Basidiomycota</taxon>
        <taxon>Agaricomycotina</taxon>
        <taxon>Agaricomycetes</taxon>
        <taxon>Agaricomycetidae</taxon>
        <taxon>Boletales</taxon>
        <taxon>Boletineae</taxon>
        <taxon>Boletaceae</taxon>
        <taxon>Boletoideae</taxon>
        <taxon>Boletus</taxon>
    </lineage>
</organism>